<reference evidence="1 2" key="1">
    <citation type="submission" date="2017-09" db="EMBL/GenBank/DDBJ databases">
        <title>Large-scale bioinformatics analysis of Bacillus genomes uncovers conserved roles of natural products in bacterial physiology.</title>
        <authorList>
            <consortium name="Agbiome Team Llc"/>
            <person name="Bleich R.M."/>
            <person name="Grubbs K.J."/>
            <person name="Santa Maria K.C."/>
            <person name="Allen S.E."/>
            <person name="Farag S."/>
            <person name="Shank E.A."/>
            <person name="Bowers A."/>
        </authorList>
    </citation>
    <scope>NUCLEOTIDE SEQUENCE [LARGE SCALE GENOMIC DNA]</scope>
    <source>
        <strain evidence="1 2">AFS080080</strain>
    </source>
</reference>
<evidence type="ECO:0008006" key="3">
    <source>
        <dbReference type="Google" id="ProtNLM"/>
    </source>
</evidence>
<sequence length="73" mass="8563">MRVKDLILNQFTKGKKYEITHYDEDNGFTKYKGAVEAIDSTSIFVIVYECDGEKDEGSTWIHWREIDAIEEIE</sequence>
<gene>
    <name evidence="1" type="ORF">COL66_29150</name>
</gene>
<proteinExistence type="predicted"/>
<dbReference type="EMBL" id="NVGE01000074">
    <property type="protein sequence ID" value="PFZ19517.1"/>
    <property type="molecule type" value="Genomic_DNA"/>
</dbReference>
<dbReference type="RefSeq" id="WP_098577739.1">
    <property type="nucleotide sequence ID" value="NZ_NVGE01000074.1"/>
</dbReference>
<evidence type="ECO:0000313" key="1">
    <source>
        <dbReference type="EMBL" id="PFZ19517.1"/>
    </source>
</evidence>
<evidence type="ECO:0000313" key="2">
    <source>
        <dbReference type="Proteomes" id="UP000223311"/>
    </source>
</evidence>
<protein>
    <recommendedName>
        <fullName evidence="3">DUF1653 domain-containing protein</fullName>
    </recommendedName>
</protein>
<name>A0A2B5I536_9BACI</name>
<accession>A0A2B5I536</accession>
<organism evidence="1 2">
    <name type="scientific">Bacillus wiedmannii</name>
    <dbReference type="NCBI Taxonomy" id="1890302"/>
    <lineage>
        <taxon>Bacteria</taxon>
        <taxon>Bacillati</taxon>
        <taxon>Bacillota</taxon>
        <taxon>Bacilli</taxon>
        <taxon>Bacillales</taxon>
        <taxon>Bacillaceae</taxon>
        <taxon>Bacillus</taxon>
        <taxon>Bacillus cereus group</taxon>
    </lineage>
</organism>
<comment type="caution">
    <text evidence="1">The sequence shown here is derived from an EMBL/GenBank/DDBJ whole genome shotgun (WGS) entry which is preliminary data.</text>
</comment>
<dbReference type="Proteomes" id="UP000223311">
    <property type="component" value="Unassembled WGS sequence"/>
</dbReference>
<dbReference type="AlphaFoldDB" id="A0A2B5I536"/>